<feature type="transmembrane region" description="Helical" evidence="8">
    <location>
        <begin position="396"/>
        <end position="419"/>
    </location>
</feature>
<comment type="similarity">
    <text evidence="2 7">Belongs to the major facilitator superfamily. Sugar transporter (TC 2.A.1.1) family.</text>
</comment>
<feature type="transmembrane region" description="Helical" evidence="8">
    <location>
        <begin position="196"/>
        <end position="217"/>
    </location>
</feature>
<comment type="caution">
    <text evidence="10">The sequence shown here is derived from an EMBL/GenBank/DDBJ whole genome shotgun (WGS) entry which is preliminary data.</text>
</comment>
<dbReference type="GO" id="GO:0016020">
    <property type="term" value="C:membrane"/>
    <property type="evidence" value="ECO:0007669"/>
    <property type="project" value="UniProtKB-SubCell"/>
</dbReference>
<comment type="subcellular location">
    <subcellularLocation>
        <location evidence="1">Membrane</location>
        <topology evidence="1">Multi-pass membrane protein</topology>
    </subcellularLocation>
</comment>
<dbReference type="Gene3D" id="1.20.1250.20">
    <property type="entry name" value="MFS general substrate transporter like domains"/>
    <property type="match status" value="1"/>
</dbReference>
<feature type="transmembrane region" description="Helical" evidence="8">
    <location>
        <begin position="431"/>
        <end position="452"/>
    </location>
</feature>
<reference evidence="10 11" key="2">
    <citation type="submission" date="2015-05" db="EMBL/GenBank/DDBJ databases">
        <title>Distinctive expansion of gene families associated with plant cell wall degradation and secondary metabolism in the genomes of grapevine trunk pathogens.</title>
        <authorList>
            <person name="Lawrence D.P."/>
            <person name="Travadon R."/>
            <person name="Rolshausen P.E."/>
            <person name="Baumgartner K."/>
        </authorList>
    </citation>
    <scope>NUCLEOTIDE SEQUENCE [LARGE SCALE GENOMIC DNA]</scope>
    <source>
        <strain evidence="10">DS831</strain>
    </source>
</reference>
<dbReference type="Pfam" id="PF00083">
    <property type="entry name" value="Sugar_tr"/>
    <property type="match status" value="1"/>
</dbReference>
<sequence length="539" mass="58510">MKNPFSNNPFAIKEDTGTTVPKQIYGWRIYLVAISAAWASAMYGYDSAFIGGTLELPSFKAAYGLTDEASSTSLDSNIVSTFQAGAFFGAIGGFFIAESFGRKMVILVSGLIFSVGVVLQMLGILGALYGGRVLTGLGVGGSSMIIPIYISECAPAAIRGRLVGMFEIMLQIALVFGFWVNYGVQQNISGDTDTQWRIPVGIQFVPAGFLLLSMPWVPESPRWLVSKGRSEKALTALAWIRNLPQDDDYVLSELADFQTAVNHEIESAGGKRNILGIFRELGQPGVRNRAALAATMMLFQNLTGINAINYYSPTILESLGYSGTSVNLLATGVYGIVKMITTLIFMLFCVDRLGRRPALLVGALGAGVAMFYLAGYSKLSGSFTSDSVPRDAGANAALAMIYVYAIFYGFSWNGLTWVVCSEIMPTRVRTASMMLSVCTQWLSQFIVVYSLPYMVANITYGTFLFFGACTVLAFVFAYLFVPETKGVALEDMDLMFGEGAPLLAHNARKRYETAHEAGITAVGLERAEDKQERAFVEEV</sequence>
<reference evidence="10 11" key="1">
    <citation type="submission" date="2015-03" db="EMBL/GenBank/DDBJ databases">
        <authorList>
            <person name="Morales-Cruz A."/>
            <person name="Amrine K.C."/>
            <person name="Cantu D."/>
        </authorList>
    </citation>
    <scope>NUCLEOTIDE SEQUENCE [LARGE SCALE GENOMIC DNA]</scope>
    <source>
        <strain evidence="10">DS831</strain>
    </source>
</reference>
<evidence type="ECO:0000259" key="9">
    <source>
        <dbReference type="PROSITE" id="PS50850"/>
    </source>
</evidence>
<evidence type="ECO:0000256" key="2">
    <source>
        <dbReference type="ARBA" id="ARBA00010992"/>
    </source>
</evidence>
<evidence type="ECO:0000256" key="4">
    <source>
        <dbReference type="ARBA" id="ARBA00022692"/>
    </source>
</evidence>
<evidence type="ECO:0000256" key="7">
    <source>
        <dbReference type="RuleBase" id="RU003346"/>
    </source>
</evidence>
<dbReference type="Proteomes" id="UP000034182">
    <property type="component" value="Unassembled WGS sequence"/>
</dbReference>
<dbReference type="GO" id="GO:0005351">
    <property type="term" value="F:carbohydrate:proton symporter activity"/>
    <property type="evidence" value="ECO:0007669"/>
    <property type="project" value="TreeGrafter"/>
</dbReference>
<evidence type="ECO:0000313" key="10">
    <source>
        <dbReference type="EMBL" id="KKY14729.1"/>
    </source>
</evidence>
<feature type="domain" description="Major facilitator superfamily (MFS) profile" evidence="9">
    <location>
        <begin position="32"/>
        <end position="485"/>
    </location>
</feature>
<keyword evidence="3 7" id="KW-0813">Transport</keyword>
<evidence type="ECO:0000256" key="6">
    <source>
        <dbReference type="ARBA" id="ARBA00023136"/>
    </source>
</evidence>
<feature type="transmembrane region" description="Helical" evidence="8">
    <location>
        <begin position="328"/>
        <end position="350"/>
    </location>
</feature>
<feature type="transmembrane region" description="Helical" evidence="8">
    <location>
        <begin position="104"/>
        <end position="127"/>
    </location>
</feature>
<feature type="transmembrane region" description="Helical" evidence="8">
    <location>
        <begin position="78"/>
        <end position="97"/>
    </location>
</feature>
<dbReference type="PANTHER" id="PTHR48022:SF21">
    <property type="entry name" value="QUINATE TRANSPORTER, PUTATIVE (AFU_ORTHOLOGUE AFUA_6G06960)-RELATED"/>
    <property type="match status" value="1"/>
</dbReference>
<accession>A0A0G2DVQ3</accession>
<evidence type="ECO:0000256" key="3">
    <source>
        <dbReference type="ARBA" id="ARBA00022448"/>
    </source>
</evidence>
<dbReference type="InterPro" id="IPR036259">
    <property type="entry name" value="MFS_trans_sf"/>
</dbReference>
<dbReference type="AlphaFoldDB" id="A0A0G2DVQ3"/>
<dbReference type="EMBL" id="LAQI01000216">
    <property type="protein sequence ID" value="KKY14729.1"/>
    <property type="molecule type" value="Genomic_DNA"/>
</dbReference>
<dbReference type="PANTHER" id="PTHR48022">
    <property type="entry name" value="PLASTIDIC GLUCOSE TRANSPORTER 4"/>
    <property type="match status" value="1"/>
</dbReference>
<evidence type="ECO:0000313" key="11">
    <source>
        <dbReference type="Proteomes" id="UP000034182"/>
    </source>
</evidence>
<dbReference type="SUPFAM" id="SSF103473">
    <property type="entry name" value="MFS general substrate transporter"/>
    <property type="match status" value="1"/>
</dbReference>
<dbReference type="InterPro" id="IPR005828">
    <property type="entry name" value="MFS_sugar_transport-like"/>
</dbReference>
<gene>
    <name evidence="10" type="ORF">UCDDS831_g08006</name>
</gene>
<feature type="transmembrane region" description="Helical" evidence="8">
    <location>
        <begin position="27"/>
        <end position="45"/>
    </location>
</feature>
<dbReference type="NCBIfam" id="TIGR00879">
    <property type="entry name" value="SP"/>
    <property type="match status" value="1"/>
</dbReference>
<dbReference type="PROSITE" id="PS00216">
    <property type="entry name" value="SUGAR_TRANSPORT_1"/>
    <property type="match status" value="2"/>
</dbReference>
<feature type="transmembrane region" description="Helical" evidence="8">
    <location>
        <begin position="162"/>
        <end position="184"/>
    </location>
</feature>
<dbReference type="PROSITE" id="PS00217">
    <property type="entry name" value="SUGAR_TRANSPORT_2"/>
    <property type="match status" value="1"/>
</dbReference>
<feature type="transmembrane region" description="Helical" evidence="8">
    <location>
        <begin position="357"/>
        <end position="376"/>
    </location>
</feature>
<keyword evidence="5 8" id="KW-1133">Transmembrane helix</keyword>
<dbReference type="InterPro" id="IPR050360">
    <property type="entry name" value="MFS_Sugar_Transporters"/>
</dbReference>
<name>A0A0G2DVQ3_9PEZI</name>
<feature type="transmembrane region" description="Helical" evidence="8">
    <location>
        <begin position="458"/>
        <end position="481"/>
    </location>
</feature>
<evidence type="ECO:0000256" key="1">
    <source>
        <dbReference type="ARBA" id="ARBA00004141"/>
    </source>
</evidence>
<evidence type="ECO:0000256" key="8">
    <source>
        <dbReference type="SAM" id="Phobius"/>
    </source>
</evidence>
<proteinExistence type="inferred from homology"/>
<protein>
    <submittedName>
        <fullName evidence="10">Putative mfs quinate transporter</fullName>
    </submittedName>
</protein>
<dbReference type="InterPro" id="IPR005829">
    <property type="entry name" value="Sugar_transporter_CS"/>
</dbReference>
<dbReference type="PROSITE" id="PS50850">
    <property type="entry name" value="MFS"/>
    <property type="match status" value="1"/>
</dbReference>
<dbReference type="PRINTS" id="PR00171">
    <property type="entry name" value="SUGRTRNSPORT"/>
</dbReference>
<organism evidence="10 11">
    <name type="scientific">Diplodia seriata</name>
    <dbReference type="NCBI Taxonomy" id="420778"/>
    <lineage>
        <taxon>Eukaryota</taxon>
        <taxon>Fungi</taxon>
        <taxon>Dikarya</taxon>
        <taxon>Ascomycota</taxon>
        <taxon>Pezizomycotina</taxon>
        <taxon>Dothideomycetes</taxon>
        <taxon>Dothideomycetes incertae sedis</taxon>
        <taxon>Botryosphaeriales</taxon>
        <taxon>Botryosphaeriaceae</taxon>
        <taxon>Diplodia</taxon>
    </lineage>
</organism>
<dbReference type="InterPro" id="IPR003663">
    <property type="entry name" value="Sugar/inositol_transpt"/>
</dbReference>
<evidence type="ECO:0000256" key="5">
    <source>
        <dbReference type="ARBA" id="ARBA00022989"/>
    </source>
</evidence>
<dbReference type="FunFam" id="1.20.1250.20:FF:000026">
    <property type="entry name" value="MFS quinate transporter QutD"/>
    <property type="match status" value="1"/>
</dbReference>
<dbReference type="InterPro" id="IPR020846">
    <property type="entry name" value="MFS_dom"/>
</dbReference>
<keyword evidence="6 8" id="KW-0472">Membrane</keyword>
<keyword evidence="4 8" id="KW-0812">Transmembrane</keyword>